<keyword evidence="2" id="KW-1185">Reference proteome</keyword>
<name>A0A3M6TD67_POCDA</name>
<dbReference type="AlphaFoldDB" id="A0A3M6TD67"/>
<comment type="caution">
    <text evidence="1">The sequence shown here is derived from an EMBL/GenBank/DDBJ whole genome shotgun (WGS) entry which is preliminary data.</text>
</comment>
<dbReference type="EMBL" id="RCHS01003850">
    <property type="protein sequence ID" value="RMX39194.1"/>
    <property type="molecule type" value="Genomic_DNA"/>
</dbReference>
<reference evidence="1 2" key="1">
    <citation type="journal article" date="2018" name="Sci. Rep.">
        <title>Comparative analysis of the Pocillopora damicornis genome highlights role of immune system in coral evolution.</title>
        <authorList>
            <person name="Cunning R."/>
            <person name="Bay R.A."/>
            <person name="Gillette P."/>
            <person name="Baker A.C."/>
            <person name="Traylor-Knowles N."/>
        </authorList>
    </citation>
    <scope>NUCLEOTIDE SEQUENCE [LARGE SCALE GENOMIC DNA]</scope>
    <source>
        <strain evidence="1">RSMAS</strain>
        <tissue evidence="1">Whole animal</tissue>
    </source>
</reference>
<dbReference type="Proteomes" id="UP000275408">
    <property type="component" value="Unassembled WGS sequence"/>
</dbReference>
<gene>
    <name evidence="1" type="ORF">pdam_00013555</name>
</gene>
<proteinExistence type="predicted"/>
<protein>
    <submittedName>
        <fullName evidence="1">Uncharacterized protein</fullName>
    </submittedName>
</protein>
<accession>A0A3M6TD67</accession>
<feature type="non-terminal residue" evidence="1">
    <location>
        <position position="1"/>
    </location>
</feature>
<evidence type="ECO:0000313" key="1">
    <source>
        <dbReference type="EMBL" id="RMX39194.1"/>
    </source>
</evidence>
<sequence>RNSHYVRRRFLSVSALEIGCCREIPLVNQQLTFDERISFITRHDEFLPRSHQAVSLQVAPFLKDCKGRGYRHDRRAGQTERKTRGELMARGMDFRKPRLGEYTTPSNLCLCQYPHEVSHCSLNGISVSPGKGLKFITNDVRLLLKYDGNYNW</sequence>
<organism evidence="1 2">
    <name type="scientific">Pocillopora damicornis</name>
    <name type="common">Cauliflower coral</name>
    <name type="synonym">Millepora damicornis</name>
    <dbReference type="NCBI Taxonomy" id="46731"/>
    <lineage>
        <taxon>Eukaryota</taxon>
        <taxon>Metazoa</taxon>
        <taxon>Cnidaria</taxon>
        <taxon>Anthozoa</taxon>
        <taxon>Hexacorallia</taxon>
        <taxon>Scleractinia</taxon>
        <taxon>Astrocoeniina</taxon>
        <taxon>Pocilloporidae</taxon>
        <taxon>Pocillopora</taxon>
    </lineage>
</organism>
<evidence type="ECO:0000313" key="2">
    <source>
        <dbReference type="Proteomes" id="UP000275408"/>
    </source>
</evidence>